<sequence length="640" mass="70121">MSTSTTYKIHPAIGIARVGNSQEYYIAPVTAGGLPLELDGKTPVTQFRDNAGGLRRQAARFQVYAYDSTSPNGRPVGPGQGNIQDIEWTVHLANKKASWYEFSQTYGSDGNHSNQPLRNPRSEGKDRNTFIIDSGPRTISCRGIHSTPQQADFAKGQAPMGYPESFPPKGLIPEGSDITTLGQISADNSGYLYVRGGLGNSGCSAAYDVTSAVVKAMVSDNAIPQAIADLLQPQVVDQPYATVEAFEAALLKALGSDNYNQYNATIQKYAYPQPRIDTYANNNFWWDDTSDGPISATVYLETGEKVEVTPAWVLVAPPAYAPQILNMVTLYDTIYNAFVQGAGYNTDIYDPGTYSDKWNPDYKPNFQAEIQPILSRPPVYQWVAAVNSQGNAGHNGLVLPNGSASSFFTFLRAPGDENTVSPGLMPKLAGDNPISHSIAPPSNYMTLTPTQYFLLGQFDQGLCDRSTPSDSSGPGAQLDRATLENCVGGPFCPGIEMTWLSRNLKIYSEPFRIKPLAPTGTGLQWDTEPTAGNGLEPGDLTKYMALPWQADFNECSNQTIDHSLIWWWPAQRPYYVSYTDENGKVAQGYWTRPTDVQFNKDEGMVYNWKDLGFIIQQSGTGSPRFLEVQRRPLTHTDSGS</sequence>
<dbReference type="Proteomes" id="UP000028725">
    <property type="component" value="Unassembled WGS sequence"/>
</dbReference>
<feature type="domain" description="L-Lysine epsilon oxidase N-terminal" evidence="2">
    <location>
        <begin position="10"/>
        <end position="207"/>
    </location>
</feature>
<evidence type="ECO:0000256" key="1">
    <source>
        <dbReference type="SAM" id="MobiDB-lite"/>
    </source>
</evidence>
<dbReference type="EMBL" id="JMCB01000024">
    <property type="protein sequence ID" value="KFE61980.1"/>
    <property type="molecule type" value="Genomic_DNA"/>
</dbReference>
<evidence type="ECO:0000259" key="3">
    <source>
        <dbReference type="Pfam" id="PF18417"/>
    </source>
</evidence>
<organism evidence="4 5">
    <name type="scientific">Hyalangium minutum</name>
    <dbReference type="NCBI Taxonomy" id="394096"/>
    <lineage>
        <taxon>Bacteria</taxon>
        <taxon>Pseudomonadati</taxon>
        <taxon>Myxococcota</taxon>
        <taxon>Myxococcia</taxon>
        <taxon>Myxococcales</taxon>
        <taxon>Cystobacterineae</taxon>
        <taxon>Archangiaceae</taxon>
        <taxon>Hyalangium</taxon>
    </lineage>
</organism>
<gene>
    <name evidence="4" type="ORF">DB31_4423</name>
</gene>
<evidence type="ECO:0000313" key="4">
    <source>
        <dbReference type="EMBL" id="KFE61980.1"/>
    </source>
</evidence>
<feature type="compositionally biased region" description="Polar residues" evidence="1">
    <location>
        <begin position="107"/>
        <end position="117"/>
    </location>
</feature>
<evidence type="ECO:0000313" key="5">
    <source>
        <dbReference type="Proteomes" id="UP000028725"/>
    </source>
</evidence>
<dbReference type="OrthoDB" id="336698at2"/>
<dbReference type="STRING" id="394096.DB31_4423"/>
<feature type="domain" description="L-lysine epsilon oxidase C-terminal" evidence="3">
    <location>
        <begin position="428"/>
        <end position="561"/>
    </location>
</feature>
<dbReference type="RefSeq" id="WP_044198230.1">
    <property type="nucleotide sequence ID" value="NZ_JMCB01000024.1"/>
</dbReference>
<dbReference type="InterPro" id="IPR041173">
    <property type="entry name" value="LodA_C"/>
</dbReference>
<keyword evidence="5" id="KW-1185">Reference proteome</keyword>
<feature type="domain" description="L-Lysine epsilon oxidase N-terminal" evidence="2">
    <location>
        <begin position="273"/>
        <end position="315"/>
    </location>
</feature>
<protein>
    <submittedName>
        <fullName evidence="4">Lysine-epsilon oxidase</fullName>
    </submittedName>
</protein>
<accession>A0A085W2R7</accession>
<dbReference type="PATRIC" id="fig|394096.3.peg.8156"/>
<dbReference type="Pfam" id="PF18417">
    <property type="entry name" value="LodA_C"/>
    <property type="match status" value="1"/>
</dbReference>
<feature type="region of interest" description="Disordered" evidence="1">
    <location>
        <begin position="107"/>
        <end position="129"/>
    </location>
</feature>
<proteinExistence type="predicted"/>
<name>A0A085W2R7_9BACT</name>
<reference evidence="4 5" key="1">
    <citation type="submission" date="2014-04" db="EMBL/GenBank/DDBJ databases">
        <title>Genome assembly of Hyalangium minutum DSM 14724.</title>
        <authorList>
            <person name="Sharma G."/>
            <person name="Subramanian S."/>
        </authorList>
    </citation>
    <scope>NUCLEOTIDE SEQUENCE [LARGE SCALE GENOMIC DNA]</scope>
    <source>
        <strain evidence="4 5">DSM 14724</strain>
    </source>
</reference>
<dbReference type="AlphaFoldDB" id="A0A085W2R7"/>
<comment type="caution">
    <text evidence="4">The sequence shown here is derived from an EMBL/GenBank/DDBJ whole genome shotgun (WGS) entry which is preliminary data.</text>
</comment>
<dbReference type="InterPro" id="IPR041168">
    <property type="entry name" value="LodA_N"/>
</dbReference>
<dbReference type="Pfam" id="PF17990">
    <property type="entry name" value="LodA_N"/>
    <property type="match status" value="2"/>
</dbReference>
<evidence type="ECO:0000259" key="2">
    <source>
        <dbReference type="Pfam" id="PF17990"/>
    </source>
</evidence>